<feature type="domain" description="DUF1468" evidence="3">
    <location>
        <begin position="519"/>
        <end position="657"/>
    </location>
</feature>
<dbReference type="Pfam" id="PF07331">
    <property type="entry name" value="TctB"/>
    <property type="match status" value="1"/>
</dbReference>
<evidence type="ECO:0000256" key="1">
    <source>
        <dbReference type="SAM" id="Phobius"/>
    </source>
</evidence>
<feature type="transmembrane region" description="Helical" evidence="1">
    <location>
        <begin position="630"/>
        <end position="652"/>
    </location>
</feature>
<gene>
    <name evidence="4" type="primary">tctAB</name>
    <name evidence="4" type="ORF">RSDT_0109</name>
</gene>
<feature type="transmembrane region" description="Helical" evidence="1">
    <location>
        <begin position="544"/>
        <end position="562"/>
    </location>
</feature>
<feature type="transmembrane region" description="Helical" evidence="1">
    <location>
        <begin position="413"/>
        <end position="429"/>
    </location>
</feature>
<feature type="transmembrane region" description="Helical" evidence="1">
    <location>
        <begin position="315"/>
        <end position="338"/>
    </location>
</feature>
<dbReference type="OrthoDB" id="9781349at2"/>
<evidence type="ECO:0000313" key="5">
    <source>
        <dbReference type="Proteomes" id="UP000242645"/>
    </source>
</evidence>
<dbReference type="RefSeq" id="WP_096399164.1">
    <property type="nucleotide sequence ID" value="NZ_AP017368.1"/>
</dbReference>
<feature type="transmembrane region" description="Helical" evidence="1">
    <location>
        <begin position="588"/>
        <end position="610"/>
    </location>
</feature>
<evidence type="ECO:0000259" key="3">
    <source>
        <dbReference type="Pfam" id="PF07331"/>
    </source>
</evidence>
<feature type="domain" description="DUF112" evidence="2">
    <location>
        <begin position="18"/>
        <end position="435"/>
    </location>
</feature>
<evidence type="ECO:0000313" key="4">
    <source>
        <dbReference type="EMBL" id="BAV91621.1"/>
    </source>
</evidence>
<dbReference type="InterPro" id="IPR002823">
    <property type="entry name" value="DUF112_TM"/>
</dbReference>
<dbReference type="Pfam" id="PF01970">
    <property type="entry name" value="TctA"/>
    <property type="match status" value="1"/>
</dbReference>
<dbReference type="AlphaFoldDB" id="A0A1J1DSK3"/>
<feature type="transmembrane region" description="Helical" evidence="1">
    <location>
        <begin position="16"/>
        <end position="37"/>
    </location>
</feature>
<feature type="transmembrane region" description="Helical" evidence="1">
    <location>
        <begin position="388"/>
        <end position="407"/>
    </location>
</feature>
<keyword evidence="1" id="KW-1133">Transmembrane helix</keyword>
<protein>
    <submittedName>
        <fullName evidence="4">Tricarboxylate transporter permease subunit</fullName>
    </submittedName>
</protein>
<feature type="transmembrane region" description="Helical" evidence="1">
    <location>
        <begin position="475"/>
        <end position="493"/>
    </location>
</feature>
<feature type="transmembrane region" description="Helical" evidence="1">
    <location>
        <begin position="146"/>
        <end position="178"/>
    </location>
</feature>
<organism evidence="4 5">
    <name type="scientific">Candidatus Desulfovibrio trichonymphae</name>
    <dbReference type="NCBI Taxonomy" id="1725232"/>
    <lineage>
        <taxon>Bacteria</taxon>
        <taxon>Pseudomonadati</taxon>
        <taxon>Thermodesulfobacteriota</taxon>
        <taxon>Desulfovibrionia</taxon>
        <taxon>Desulfovibrionales</taxon>
        <taxon>Desulfovibrionaceae</taxon>
        <taxon>Desulfovibrio</taxon>
    </lineage>
</organism>
<dbReference type="InterPro" id="IPR009936">
    <property type="entry name" value="DUF1468"/>
</dbReference>
<reference evidence="4 5" key="1">
    <citation type="journal article" date="2017" name="ISME J.">
        <title>Genome of 'Ca. Desulfovibrio trichonymphae', an H2-oxidizing bacterium in a tripartite symbiotic system within a protist cell in the termite gut.</title>
        <authorList>
            <person name="Kuwahara H."/>
            <person name="Yuki M."/>
            <person name="Izawa K."/>
            <person name="Ohkuma M."/>
            <person name="Hongoh Y."/>
        </authorList>
    </citation>
    <scope>NUCLEOTIDE SEQUENCE [LARGE SCALE GENOMIC DNA]</scope>
    <source>
        <strain evidence="4 5">Rs-N31</strain>
    </source>
</reference>
<keyword evidence="1" id="KW-0812">Transmembrane</keyword>
<dbReference type="KEGG" id="dtr:RSDT_0109"/>
<keyword evidence="1" id="KW-0472">Membrane</keyword>
<dbReference type="PANTHER" id="PTHR35342:SF5">
    <property type="entry name" value="TRICARBOXYLIC TRANSPORT PROTEIN"/>
    <property type="match status" value="1"/>
</dbReference>
<feature type="transmembrane region" description="Helical" evidence="1">
    <location>
        <begin position="112"/>
        <end position="134"/>
    </location>
</feature>
<evidence type="ECO:0000259" key="2">
    <source>
        <dbReference type="Pfam" id="PF01970"/>
    </source>
</evidence>
<dbReference type="EMBL" id="AP017368">
    <property type="protein sequence ID" value="BAV91621.1"/>
    <property type="molecule type" value="Genomic_DNA"/>
</dbReference>
<proteinExistence type="predicted"/>
<dbReference type="PANTHER" id="PTHR35342">
    <property type="entry name" value="TRICARBOXYLIC TRANSPORT PROTEIN"/>
    <property type="match status" value="1"/>
</dbReference>
<keyword evidence="5" id="KW-1185">Reference proteome</keyword>
<feature type="transmembrane region" description="Helical" evidence="1">
    <location>
        <begin position="198"/>
        <end position="221"/>
    </location>
</feature>
<dbReference type="Proteomes" id="UP000242645">
    <property type="component" value="Chromosome"/>
</dbReference>
<feature type="transmembrane region" description="Helical" evidence="1">
    <location>
        <begin position="358"/>
        <end position="381"/>
    </location>
</feature>
<feature type="transmembrane region" description="Helical" evidence="1">
    <location>
        <begin position="505"/>
        <end position="532"/>
    </location>
</feature>
<name>A0A1J1DSK3_9BACT</name>
<sequence length="662" mass="68942">MNDFILPVLANLCDPLNIFLMVAGLAGGIIIGALPGLTATMGVALMVPVTFAMDATSGLIMLGAIYAGAIYGGSNAACLICTPGTPSSVATTFDGWPMCQSGRADKALITSLLSSSFGGTVGNVFLLCLAAPLARFALKFGGPESFWLCLFGLSTIAVMSSGNMLKGLVSGAIGMLVATVGLDPHAALPRFTFEYYPLIQGVEVIPAMIGLFSFSQVLYLIGSYKPFIATYNPNKGAFGQVVRELAGKCKVVLLRSSVIGTLVGMLPGAGGEIAAIIAYNETKRWDRNPDRFGTGVIEGVASSESSNNAVIGGSLIPMLTLGIPGSAVAAVILGALLAKGIQPGFKVFTVTGDLAYTFIMSQFVVNLLMIPIGLLLIKLLVRLLSIRLTFVAIGIVMLSVIGSYAIRNSMLDIWIVLIFGLLGYFCNRVKLDTGAMALGIILGPMIEENFGKCVGLSKASGGSVIQVFLESPIALLLIGFTLLSLVTPLLLDWKRKRAAAEGQDTGAAGVGVSGAANVAAGIFSLAVSAAFYTQLGELEGVGKSYPLLILCFITLVGGYVLLHGLNQRCKSAGGAPQNDGEPVAYRRVAFIAAASVVYVVLIPILGFYAVSAVFLFGSAMLLNDSQTSPFRAACLLTVIMCTVVWAGFAKLLNIPTPEGLLF</sequence>
<accession>A0A1J1DSK3</accession>